<dbReference type="SUPFAM" id="SSF144059">
    <property type="entry name" value="ImpE-like"/>
    <property type="match status" value="1"/>
</dbReference>
<dbReference type="Proteomes" id="UP000244335">
    <property type="component" value="Unassembled WGS sequence"/>
</dbReference>
<reference evidence="1 2" key="1">
    <citation type="submission" date="2018-04" db="EMBL/GenBank/DDBJ databases">
        <authorList>
            <person name="Hagen T."/>
        </authorList>
    </citation>
    <scope>NUCLEOTIDE SEQUENCE [LARGE SCALE GENOMIC DNA]</scope>
    <source>
        <strain evidence="1 2">TPD7009</strain>
    </source>
</reference>
<dbReference type="InterPro" id="IPR009211">
    <property type="entry name" value="TagJ"/>
</dbReference>
<proteinExistence type="predicted"/>
<protein>
    <submittedName>
        <fullName evidence="1">Nitrogen fixation protein</fullName>
    </submittedName>
</protein>
<dbReference type="Gene3D" id="1.25.40.10">
    <property type="entry name" value="Tetratricopeptide repeat domain"/>
    <property type="match status" value="1"/>
</dbReference>
<evidence type="ECO:0000313" key="2">
    <source>
        <dbReference type="Proteomes" id="UP000244335"/>
    </source>
</evidence>
<dbReference type="Pfam" id="PF07024">
    <property type="entry name" value="ImpE"/>
    <property type="match status" value="1"/>
</dbReference>
<organism evidence="1 2">
    <name type="scientific">Rhizobium rhizogenes</name>
    <name type="common">Agrobacterium rhizogenes</name>
    <dbReference type="NCBI Taxonomy" id="359"/>
    <lineage>
        <taxon>Bacteria</taxon>
        <taxon>Pseudomonadati</taxon>
        <taxon>Pseudomonadota</taxon>
        <taxon>Alphaproteobacteria</taxon>
        <taxon>Hyphomicrobiales</taxon>
        <taxon>Rhizobiaceae</taxon>
        <taxon>Rhizobium/Agrobacterium group</taxon>
        <taxon>Rhizobium</taxon>
    </lineage>
</organism>
<accession>A0AA92C1I2</accession>
<gene>
    <name evidence="1" type="ORF">DC430_16195</name>
</gene>
<name>A0AA92C1I2_RHIRH</name>
<dbReference type="InterPro" id="IPR011990">
    <property type="entry name" value="TPR-like_helical_dom_sf"/>
</dbReference>
<comment type="caution">
    <text evidence="1">The sequence shown here is derived from an EMBL/GenBank/DDBJ whole genome shotgun (WGS) entry which is preliminary data.</text>
</comment>
<dbReference type="PIRSF" id="PIRSF029288">
    <property type="entry name" value="SciE_ImpE"/>
    <property type="match status" value="1"/>
</dbReference>
<dbReference type="EMBL" id="QDFR01000005">
    <property type="protein sequence ID" value="PVE52377.1"/>
    <property type="molecule type" value="Genomic_DNA"/>
</dbReference>
<dbReference type="AlphaFoldDB" id="A0AA92C1I2"/>
<dbReference type="RefSeq" id="WP_116494418.1">
    <property type="nucleotide sequence ID" value="NZ_QDFR01000005.1"/>
</dbReference>
<sequence>MTLRADISDLLDENQVATALELARDRVKSSPSDKEARHLYIDLLILVRDYEKADAQCNLAATFSPQDSVGFSLLRQQLRAMAARDAWFENAAVPEFPGGPSELDQLAIKANIAARESNIIEAADALSELDEKRGDVSIVVNGKKASDIRDLDDRVPHALEVLTNGGRYLWIGFDRIETLTIGPMTRPRDLAYRDGELTLKDGAVASVLLPAIYHGADKAAVLLLGRETRWDEESSPLVTGEGQRCLLIGDDLVPFHEITRISAAPQASERKSARG</sequence>
<evidence type="ECO:0000313" key="1">
    <source>
        <dbReference type="EMBL" id="PVE52377.1"/>
    </source>
</evidence>